<evidence type="ECO:0000256" key="2">
    <source>
        <dbReference type="ARBA" id="ARBA00022490"/>
    </source>
</evidence>
<name>A0A381RHG5_9ZZZZ</name>
<dbReference type="InterPro" id="IPR050399">
    <property type="entry name" value="HPr"/>
</dbReference>
<dbReference type="InterPro" id="IPR000032">
    <property type="entry name" value="HPr-like"/>
</dbReference>
<dbReference type="EMBL" id="UINC01001889">
    <property type="protein sequence ID" value="SUZ90368.1"/>
    <property type="molecule type" value="Genomic_DNA"/>
</dbReference>
<protein>
    <recommendedName>
        <fullName evidence="4">HPr domain-containing protein</fullName>
    </recommendedName>
</protein>
<accession>A0A381RHG5</accession>
<dbReference type="InterPro" id="IPR001020">
    <property type="entry name" value="PTS_HPr_His_P_site"/>
</dbReference>
<dbReference type="PANTHER" id="PTHR33705:SF2">
    <property type="entry name" value="PHOSPHOCARRIER PROTEIN NPR"/>
    <property type="match status" value="1"/>
</dbReference>
<feature type="domain" description="HPr" evidence="4">
    <location>
        <begin position="1"/>
        <end position="88"/>
    </location>
</feature>
<gene>
    <name evidence="5" type="ORF">METZ01_LOCUS43222</name>
</gene>
<keyword evidence="3" id="KW-0598">Phosphotransferase system</keyword>
<dbReference type="PROSITE" id="PS51350">
    <property type="entry name" value="PTS_HPR_DOM"/>
    <property type="match status" value="1"/>
</dbReference>
<dbReference type="PANTHER" id="PTHR33705">
    <property type="entry name" value="PHOSPHOCARRIER PROTEIN HPR"/>
    <property type="match status" value="1"/>
</dbReference>
<dbReference type="PRINTS" id="PR00107">
    <property type="entry name" value="PHOSPHOCPHPR"/>
</dbReference>
<dbReference type="Gene3D" id="3.30.1340.10">
    <property type="entry name" value="HPr-like"/>
    <property type="match status" value="1"/>
</dbReference>
<organism evidence="5">
    <name type="scientific">marine metagenome</name>
    <dbReference type="NCBI Taxonomy" id="408172"/>
    <lineage>
        <taxon>unclassified sequences</taxon>
        <taxon>metagenomes</taxon>
        <taxon>ecological metagenomes</taxon>
    </lineage>
</organism>
<evidence type="ECO:0000256" key="3">
    <source>
        <dbReference type="ARBA" id="ARBA00022683"/>
    </source>
</evidence>
<dbReference type="AlphaFoldDB" id="A0A381RHG5"/>
<dbReference type="CDD" id="cd00367">
    <property type="entry name" value="PTS-HPr_like"/>
    <property type="match status" value="1"/>
</dbReference>
<dbReference type="GO" id="GO:0009401">
    <property type="term" value="P:phosphoenolpyruvate-dependent sugar phosphotransferase system"/>
    <property type="evidence" value="ECO:0007669"/>
    <property type="project" value="UniProtKB-KW"/>
</dbReference>
<keyword evidence="2" id="KW-0963">Cytoplasm</keyword>
<dbReference type="InterPro" id="IPR035895">
    <property type="entry name" value="HPr-like_sf"/>
</dbReference>
<sequence length="89" mass="9691">MVSQDILIINRLGLHARAAAQLVRLANEYPCDIRLAKDGQVKNAKSVMDVLMLGATKDTTLKVSADGEKEEEALEAIAALFGAYFNELE</sequence>
<dbReference type="PROSITE" id="PS00369">
    <property type="entry name" value="PTS_HPR_HIS"/>
    <property type="match status" value="1"/>
</dbReference>
<evidence type="ECO:0000313" key="5">
    <source>
        <dbReference type="EMBL" id="SUZ90368.1"/>
    </source>
</evidence>
<evidence type="ECO:0000259" key="4">
    <source>
        <dbReference type="PROSITE" id="PS51350"/>
    </source>
</evidence>
<comment type="subcellular location">
    <subcellularLocation>
        <location evidence="1">Cytoplasm</location>
    </subcellularLocation>
</comment>
<dbReference type="NCBIfam" id="TIGR01003">
    <property type="entry name" value="PTS_HPr_family"/>
    <property type="match status" value="1"/>
</dbReference>
<dbReference type="SUPFAM" id="SSF55594">
    <property type="entry name" value="HPr-like"/>
    <property type="match status" value="1"/>
</dbReference>
<dbReference type="GO" id="GO:0005737">
    <property type="term" value="C:cytoplasm"/>
    <property type="evidence" value="ECO:0007669"/>
    <property type="project" value="UniProtKB-SubCell"/>
</dbReference>
<proteinExistence type="predicted"/>
<reference evidence="5" key="1">
    <citation type="submission" date="2018-05" db="EMBL/GenBank/DDBJ databases">
        <authorList>
            <person name="Lanie J.A."/>
            <person name="Ng W.-L."/>
            <person name="Kazmierczak K.M."/>
            <person name="Andrzejewski T.M."/>
            <person name="Davidsen T.M."/>
            <person name="Wayne K.J."/>
            <person name="Tettelin H."/>
            <person name="Glass J.I."/>
            <person name="Rusch D."/>
            <person name="Podicherti R."/>
            <person name="Tsui H.-C.T."/>
            <person name="Winkler M.E."/>
        </authorList>
    </citation>
    <scope>NUCLEOTIDE SEQUENCE</scope>
</reference>
<evidence type="ECO:0000256" key="1">
    <source>
        <dbReference type="ARBA" id="ARBA00004496"/>
    </source>
</evidence>
<dbReference type="Pfam" id="PF00381">
    <property type="entry name" value="PTS-HPr"/>
    <property type="match status" value="1"/>
</dbReference>